<dbReference type="CDD" id="cd03801">
    <property type="entry name" value="GT4_PimA-like"/>
    <property type="match status" value="1"/>
</dbReference>
<dbReference type="SUPFAM" id="SSF53756">
    <property type="entry name" value="UDP-Glycosyltransferase/glycogen phosphorylase"/>
    <property type="match status" value="1"/>
</dbReference>
<sequence>MPDFSPAKLIVSPSPEMRRELLKRSASDSVHIFSGFHAYPKTYQSFRQALRYGRCTGVFAEAGRTGGLQGVLRRVRYRAHALRWGRRLDFLLATGELGVRFYRSCGFPSSKIYHFGYFVDPVGDSEQYSSQLGGTETEGTTFNLLFVGRLIECKGVDILLKALSQLTGQPWRLNIVGEGPKGEGLRAEANRLKILKHIHWLGTLPNHGVRHLMSQADCLVLPGRYDGWGAVVNEALLAGTPVVVSDACGSSDLIAAPWLGQVFRSESSDDLLRALMDRMKRGPVGRQKRLRIRRWAEECISPQRAAQYLMDIIRFVQEKRSIDRPVRPWGTGLIKSDAPNDTSFRD</sequence>
<evidence type="ECO:0000313" key="2">
    <source>
        <dbReference type="EMBL" id="SMC26710.1"/>
    </source>
</evidence>
<keyword evidence="3" id="KW-1185">Reference proteome</keyword>
<name>A0A1W1XRV1_9BACT</name>
<dbReference type="EMBL" id="FWXF01000018">
    <property type="protein sequence ID" value="SMC26710.1"/>
    <property type="molecule type" value="Genomic_DNA"/>
</dbReference>
<dbReference type="Proteomes" id="UP000192783">
    <property type="component" value="Unassembled WGS sequence"/>
</dbReference>
<dbReference type="STRING" id="1121390.SAMN02746041_02725"/>
<dbReference type="InterPro" id="IPR050194">
    <property type="entry name" value="Glycosyltransferase_grp1"/>
</dbReference>
<evidence type="ECO:0000313" key="3">
    <source>
        <dbReference type="Proteomes" id="UP000192783"/>
    </source>
</evidence>
<protein>
    <submittedName>
        <fullName evidence="2">Glycosyltransferase involved in cell wall bisynthesis</fullName>
    </submittedName>
</protein>
<proteinExistence type="predicted"/>
<reference evidence="2 3" key="1">
    <citation type="submission" date="2017-04" db="EMBL/GenBank/DDBJ databases">
        <authorList>
            <person name="Afonso C.L."/>
            <person name="Miller P.J."/>
            <person name="Scott M.A."/>
            <person name="Spackman E."/>
            <person name="Goraichik I."/>
            <person name="Dimitrov K.M."/>
            <person name="Suarez D.L."/>
            <person name="Swayne D.E."/>
        </authorList>
    </citation>
    <scope>NUCLEOTIDE SEQUENCE [LARGE SCALE GENOMIC DNA]</scope>
    <source>
        <strain evidence="2 3">DSM 13146</strain>
    </source>
</reference>
<gene>
    <name evidence="2" type="ORF">SAMN02746041_02725</name>
</gene>
<dbReference type="PANTHER" id="PTHR45947:SF3">
    <property type="entry name" value="SULFOQUINOVOSYL TRANSFERASE SQD2"/>
    <property type="match status" value="1"/>
</dbReference>
<dbReference type="PANTHER" id="PTHR45947">
    <property type="entry name" value="SULFOQUINOVOSYL TRANSFERASE SQD2"/>
    <property type="match status" value="1"/>
</dbReference>
<dbReference type="AlphaFoldDB" id="A0A1W1XRV1"/>
<organism evidence="2 3">
    <name type="scientific">Desulfacinum hydrothermale DSM 13146</name>
    <dbReference type="NCBI Taxonomy" id="1121390"/>
    <lineage>
        <taxon>Bacteria</taxon>
        <taxon>Pseudomonadati</taxon>
        <taxon>Thermodesulfobacteriota</taxon>
        <taxon>Syntrophobacteria</taxon>
        <taxon>Syntrophobacterales</taxon>
        <taxon>Syntrophobacteraceae</taxon>
        <taxon>Desulfacinum</taxon>
    </lineage>
</organism>
<evidence type="ECO:0000259" key="1">
    <source>
        <dbReference type="Pfam" id="PF00534"/>
    </source>
</evidence>
<accession>A0A1W1XRV1</accession>
<dbReference type="Pfam" id="PF00534">
    <property type="entry name" value="Glycos_transf_1"/>
    <property type="match status" value="1"/>
</dbReference>
<feature type="domain" description="Glycosyl transferase family 1" evidence="1">
    <location>
        <begin position="141"/>
        <end position="282"/>
    </location>
</feature>
<keyword evidence="2" id="KW-0808">Transferase</keyword>
<dbReference type="InterPro" id="IPR001296">
    <property type="entry name" value="Glyco_trans_1"/>
</dbReference>
<dbReference type="GO" id="GO:0016757">
    <property type="term" value="F:glycosyltransferase activity"/>
    <property type="evidence" value="ECO:0007669"/>
    <property type="project" value="InterPro"/>
</dbReference>
<dbReference type="Gene3D" id="3.40.50.2000">
    <property type="entry name" value="Glycogen Phosphorylase B"/>
    <property type="match status" value="2"/>
</dbReference>